<dbReference type="AlphaFoldDB" id="A0L709"/>
<name>A0L709_MAGMM</name>
<dbReference type="RefSeq" id="WP_011712907.1">
    <property type="nucleotide sequence ID" value="NC_008576.1"/>
</dbReference>
<reference evidence="2 3" key="2">
    <citation type="journal article" date="2012" name="Int. J. Syst. Evol. Microbiol.">
        <title>Magnetococcus marinus gen. nov., sp. nov., a marine, magnetotactic bacterium that represents a novel lineage (Magnetococcaceae fam. nov.; Magnetococcales ord. nov.) at the base of the Alphaproteobacteria.</title>
        <authorList>
            <person name="Bazylinski D.A."/>
            <person name="Williams T.J."/>
            <person name="Lefevre C.T."/>
            <person name="Berg R.J."/>
            <person name="Zhang C.L."/>
            <person name="Bowser S.S."/>
            <person name="Dean A.J."/>
            <person name="Beveridge T.J."/>
        </authorList>
    </citation>
    <scope>NUCLEOTIDE SEQUENCE [LARGE SCALE GENOMIC DNA]</scope>
    <source>
        <strain evidence="3">ATCC BAA-1437 / JCM 17883 / MC-1</strain>
    </source>
</reference>
<dbReference type="STRING" id="156889.Mmc1_1241"/>
<evidence type="ECO:0000313" key="2">
    <source>
        <dbReference type="EMBL" id="ABK43752.1"/>
    </source>
</evidence>
<dbReference type="KEGG" id="mgm:Mmc1_1241"/>
<dbReference type="HOGENOM" id="CLU_2754184_0_0_5"/>
<organism evidence="2 3">
    <name type="scientific">Magnetococcus marinus (strain ATCC BAA-1437 / JCM 17883 / MC-1)</name>
    <dbReference type="NCBI Taxonomy" id="156889"/>
    <lineage>
        <taxon>Bacteria</taxon>
        <taxon>Pseudomonadati</taxon>
        <taxon>Pseudomonadota</taxon>
        <taxon>Magnetococcia</taxon>
        <taxon>Magnetococcales</taxon>
        <taxon>Magnetococcaceae</taxon>
        <taxon>Magnetococcus</taxon>
    </lineage>
</organism>
<accession>A0L709</accession>
<dbReference type="Proteomes" id="UP000002586">
    <property type="component" value="Chromosome"/>
</dbReference>
<keyword evidence="3" id="KW-1185">Reference proteome</keyword>
<dbReference type="OrthoDB" id="8481182at2"/>
<dbReference type="eggNOG" id="ENOG503305P">
    <property type="taxonomic scope" value="Bacteria"/>
</dbReference>
<proteinExistence type="predicted"/>
<gene>
    <name evidence="2" type="ordered locus">Mmc1_1241</name>
</gene>
<reference evidence="3" key="1">
    <citation type="journal article" date="2009" name="Appl. Environ. Microbiol.">
        <title>Complete genome sequence of the chemolithoautotrophic marine magnetotactic coccus strain MC-1.</title>
        <authorList>
            <person name="Schubbe S."/>
            <person name="Williams T.J."/>
            <person name="Xie G."/>
            <person name="Kiss H.E."/>
            <person name="Brettin T.S."/>
            <person name="Martinez D."/>
            <person name="Ross C.A."/>
            <person name="Schuler D."/>
            <person name="Cox B.L."/>
            <person name="Nealson K.H."/>
            <person name="Bazylinski D.A."/>
        </authorList>
    </citation>
    <scope>NUCLEOTIDE SEQUENCE [LARGE SCALE GENOMIC DNA]</scope>
    <source>
        <strain evidence="3">ATCC BAA-1437 / JCM 17883 / MC-1</strain>
    </source>
</reference>
<feature type="region of interest" description="Disordered" evidence="1">
    <location>
        <begin position="1"/>
        <end position="20"/>
    </location>
</feature>
<sequence length="72" mass="8371">MNGGPNMPRSPLARFQSSQVDVDEQKRYGWNRHGILVVSHDDNRLSWPERELVKQLGDRLYGQKRRKGVCHA</sequence>
<dbReference type="EMBL" id="CP000471">
    <property type="protein sequence ID" value="ABK43752.1"/>
    <property type="molecule type" value="Genomic_DNA"/>
</dbReference>
<evidence type="ECO:0000313" key="3">
    <source>
        <dbReference type="Proteomes" id="UP000002586"/>
    </source>
</evidence>
<protein>
    <submittedName>
        <fullName evidence="2">Uncharacterized protein</fullName>
    </submittedName>
</protein>
<evidence type="ECO:0000256" key="1">
    <source>
        <dbReference type="SAM" id="MobiDB-lite"/>
    </source>
</evidence>